<comment type="caution">
    <text evidence="1">The sequence shown here is derived from an EMBL/GenBank/DDBJ whole genome shotgun (WGS) entry which is preliminary data.</text>
</comment>
<evidence type="ECO:0000313" key="1">
    <source>
        <dbReference type="EMBL" id="MBB5577190.1"/>
    </source>
</evidence>
<reference evidence="1 2" key="1">
    <citation type="submission" date="2020-08" db="EMBL/GenBank/DDBJ databases">
        <title>Genomic Encyclopedia of Type Strains, Phase IV (KMG-V): Genome sequencing to study the core and pangenomes of soil and plant-associated prokaryotes.</title>
        <authorList>
            <person name="Whitman W."/>
        </authorList>
    </citation>
    <scope>NUCLEOTIDE SEQUENCE [LARGE SCALE GENOMIC DNA]</scope>
    <source>
        <strain evidence="1 2">SEMIA 4064</strain>
    </source>
</reference>
<evidence type="ECO:0000313" key="2">
    <source>
        <dbReference type="Proteomes" id="UP000549882"/>
    </source>
</evidence>
<dbReference type="RefSeq" id="WP_246451577.1">
    <property type="nucleotide sequence ID" value="NZ_JACHBI010000017.1"/>
</dbReference>
<gene>
    <name evidence="1" type="ORF">GGD50_005841</name>
</gene>
<protein>
    <submittedName>
        <fullName evidence="1">Uncharacterized protein</fullName>
    </submittedName>
</protein>
<accession>A0A7W9D4F2</accession>
<organism evidence="1 2">
    <name type="scientific">Rhizobium paranaense</name>
    <dbReference type="NCBI Taxonomy" id="1650438"/>
    <lineage>
        <taxon>Bacteria</taxon>
        <taxon>Pseudomonadati</taxon>
        <taxon>Pseudomonadota</taxon>
        <taxon>Alphaproteobacteria</taxon>
        <taxon>Hyphomicrobiales</taxon>
        <taxon>Rhizobiaceae</taxon>
        <taxon>Rhizobium/Agrobacterium group</taxon>
        <taxon>Rhizobium</taxon>
    </lineage>
</organism>
<sequence length="49" mass="5555">MQLGIETFLEGNWHQSGFITIKDKSLGFRGPSIVEYDIDYFMNFAAVAP</sequence>
<dbReference type="EMBL" id="JACHBI010000017">
    <property type="protein sequence ID" value="MBB5577190.1"/>
    <property type="molecule type" value="Genomic_DNA"/>
</dbReference>
<name>A0A7W9D4F2_9HYPH</name>
<dbReference type="Proteomes" id="UP000549882">
    <property type="component" value="Unassembled WGS sequence"/>
</dbReference>
<dbReference type="AlphaFoldDB" id="A0A7W9D4F2"/>
<keyword evidence="2" id="KW-1185">Reference proteome</keyword>
<proteinExistence type="predicted"/>